<reference evidence="6 7" key="2">
    <citation type="submission" date="2014-03" db="EMBL/GenBank/DDBJ databases">
        <title>Draft Genome Sequences of Four Burkholderia Strains.</title>
        <authorList>
            <person name="Liu X.Y."/>
            <person name="Li C.X."/>
            <person name="Xu J.H."/>
        </authorList>
    </citation>
    <scope>NUCLEOTIDE SEQUENCE [LARGE SCALE GENOMIC DNA]</scope>
    <source>
        <strain evidence="6 7">R27</strain>
    </source>
</reference>
<proteinExistence type="predicted"/>
<protein>
    <submittedName>
        <fullName evidence="6">AsnC family transcriptional regulator</fullName>
    </submittedName>
</protein>
<comment type="caution">
    <text evidence="6">The sequence shown here is derived from an EMBL/GenBank/DDBJ whole genome shotgun (WGS) entry which is preliminary data.</text>
</comment>
<sequence length="167" mass="18753">MAEPEIDAIDRKILAILQENGRLSNQEIADRVSLSPSPCLRRIRRLEETGVIRGYVALLDAKKLGLGLLAYVNVRLEKRGGMPVAAGTPKPPTHGDLFREAVRSWPEVVACDAMTGEMDFLLRVQVRDMEHFSRFVDGQLLHHPSVIDVRSSFSLERIKETTVLPLR</sequence>
<dbReference type="Pfam" id="PF01037">
    <property type="entry name" value="AsnC_trans_reg"/>
    <property type="match status" value="1"/>
</dbReference>
<dbReference type="PRINTS" id="PR00033">
    <property type="entry name" value="HTHASNC"/>
</dbReference>
<gene>
    <name evidence="6" type="ORF">BG57_25675</name>
    <name evidence="5" type="ORF">GCM10010985_48160</name>
</gene>
<dbReference type="InterPro" id="IPR019887">
    <property type="entry name" value="Tscrpt_reg_AsnC/Lrp_C"/>
</dbReference>
<dbReference type="Gene3D" id="1.10.10.10">
    <property type="entry name" value="Winged helix-like DNA-binding domain superfamily/Winged helix DNA-binding domain"/>
    <property type="match status" value="1"/>
</dbReference>
<keyword evidence="1" id="KW-0805">Transcription regulation</keyword>
<dbReference type="CDD" id="cd00090">
    <property type="entry name" value="HTH_ARSR"/>
    <property type="match status" value="1"/>
</dbReference>
<dbReference type="InterPro" id="IPR011008">
    <property type="entry name" value="Dimeric_a/b-barrel"/>
</dbReference>
<dbReference type="EMBL" id="BMEG01000009">
    <property type="protein sequence ID" value="GGD88012.1"/>
    <property type="molecule type" value="Genomic_DNA"/>
</dbReference>
<dbReference type="Pfam" id="PF13412">
    <property type="entry name" value="HTH_24"/>
    <property type="match status" value="1"/>
</dbReference>
<reference evidence="5" key="4">
    <citation type="submission" date="2024-05" db="EMBL/GenBank/DDBJ databases">
        <authorList>
            <person name="Sun Q."/>
            <person name="Zhou Y."/>
        </authorList>
    </citation>
    <scope>NUCLEOTIDE SEQUENCE</scope>
    <source>
        <strain evidence="5">CGMCC 1.11013</strain>
    </source>
</reference>
<reference evidence="5" key="1">
    <citation type="journal article" date="2014" name="Int. J. Syst. Evol. Microbiol.">
        <title>Complete genome of a new Firmicutes species belonging to the dominant human colonic microbiota ('Ruminococcus bicirculans') reveals two chromosomes and a selective capacity to utilize plant glucans.</title>
        <authorList>
            <consortium name="NISC Comparative Sequencing Program"/>
            <person name="Wegmann U."/>
            <person name="Louis P."/>
            <person name="Goesmann A."/>
            <person name="Henrissat B."/>
            <person name="Duncan S.H."/>
            <person name="Flint H.J."/>
        </authorList>
    </citation>
    <scope>NUCLEOTIDE SEQUENCE</scope>
    <source>
        <strain evidence="5">CGMCC 1.11013</strain>
    </source>
</reference>
<evidence type="ECO:0000313" key="5">
    <source>
        <dbReference type="EMBL" id="GGD88012.1"/>
    </source>
</evidence>
<dbReference type="OrthoDB" id="8526125at2"/>
<evidence type="ECO:0000313" key="6">
    <source>
        <dbReference type="EMBL" id="KDR35971.1"/>
    </source>
</evidence>
<name>A0A069PF48_9BURK</name>
<dbReference type="GO" id="GO:0005829">
    <property type="term" value="C:cytosol"/>
    <property type="evidence" value="ECO:0007669"/>
    <property type="project" value="TreeGrafter"/>
</dbReference>
<keyword evidence="2" id="KW-0238">DNA-binding</keyword>
<dbReference type="InterPro" id="IPR000485">
    <property type="entry name" value="AsnC-type_HTH_dom"/>
</dbReference>
<dbReference type="GO" id="GO:0006355">
    <property type="term" value="P:regulation of DNA-templated transcription"/>
    <property type="evidence" value="ECO:0007669"/>
    <property type="project" value="UniProtKB-ARBA"/>
</dbReference>
<dbReference type="SUPFAM" id="SSF54909">
    <property type="entry name" value="Dimeric alpha+beta barrel"/>
    <property type="match status" value="1"/>
</dbReference>
<dbReference type="InterPro" id="IPR019888">
    <property type="entry name" value="Tscrpt_reg_AsnC-like"/>
</dbReference>
<keyword evidence="3" id="KW-0804">Transcription</keyword>
<dbReference type="STRING" id="1071679.BG57_25675"/>
<dbReference type="InterPro" id="IPR036388">
    <property type="entry name" value="WH-like_DNA-bd_sf"/>
</dbReference>
<dbReference type="PROSITE" id="PS50956">
    <property type="entry name" value="HTH_ASNC_2"/>
    <property type="match status" value="1"/>
</dbReference>
<dbReference type="SUPFAM" id="SSF46785">
    <property type="entry name" value="Winged helix' DNA-binding domain"/>
    <property type="match status" value="1"/>
</dbReference>
<dbReference type="PANTHER" id="PTHR30154:SF46">
    <property type="entry name" value="TRANSCRIPTIONAL REGULATORY PROTEIN"/>
    <property type="match status" value="1"/>
</dbReference>
<organism evidence="6 7">
    <name type="scientific">Caballeronia grimmiae</name>
    <dbReference type="NCBI Taxonomy" id="1071679"/>
    <lineage>
        <taxon>Bacteria</taxon>
        <taxon>Pseudomonadati</taxon>
        <taxon>Pseudomonadota</taxon>
        <taxon>Betaproteobacteria</taxon>
        <taxon>Burkholderiales</taxon>
        <taxon>Burkholderiaceae</taxon>
        <taxon>Caballeronia</taxon>
    </lineage>
</organism>
<accession>A0A069PF48</accession>
<dbReference type="Gene3D" id="3.30.70.920">
    <property type="match status" value="1"/>
</dbReference>
<evidence type="ECO:0000313" key="7">
    <source>
        <dbReference type="Proteomes" id="UP000027439"/>
    </source>
</evidence>
<dbReference type="GO" id="GO:0043200">
    <property type="term" value="P:response to amino acid"/>
    <property type="evidence" value="ECO:0007669"/>
    <property type="project" value="TreeGrafter"/>
</dbReference>
<evidence type="ECO:0000256" key="2">
    <source>
        <dbReference type="ARBA" id="ARBA00023125"/>
    </source>
</evidence>
<dbReference type="AlphaFoldDB" id="A0A069PF48"/>
<dbReference type="PANTHER" id="PTHR30154">
    <property type="entry name" value="LEUCINE-RESPONSIVE REGULATORY PROTEIN"/>
    <property type="match status" value="1"/>
</dbReference>
<dbReference type="RefSeq" id="WP_035962374.1">
    <property type="nucleotide sequence ID" value="NZ_BMEG01000009.1"/>
</dbReference>
<dbReference type="InterPro" id="IPR011991">
    <property type="entry name" value="ArsR-like_HTH"/>
</dbReference>
<dbReference type="EMBL" id="JFHE01000005">
    <property type="protein sequence ID" value="KDR35971.1"/>
    <property type="molecule type" value="Genomic_DNA"/>
</dbReference>
<reference evidence="8" key="3">
    <citation type="journal article" date="2019" name="Int. J. Syst. Evol. Microbiol.">
        <title>The Global Catalogue of Microorganisms (GCM) 10K type strain sequencing project: providing services to taxonomists for standard genome sequencing and annotation.</title>
        <authorList>
            <consortium name="The Broad Institute Genomics Platform"/>
            <consortium name="The Broad Institute Genome Sequencing Center for Infectious Disease"/>
            <person name="Wu L."/>
            <person name="Ma J."/>
        </authorList>
    </citation>
    <scope>NUCLEOTIDE SEQUENCE [LARGE SCALE GENOMIC DNA]</scope>
    <source>
        <strain evidence="8">CGMCC 1.11013</strain>
    </source>
</reference>
<evidence type="ECO:0000256" key="3">
    <source>
        <dbReference type="ARBA" id="ARBA00023163"/>
    </source>
</evidence>
<dbReference type="InterPro" id="IPR036390">
    <property type="entry name" value="WH_DNA-bd_sf"/>
</dbReference>
<evidence type="ECO:0000313" key="8">
    <source>
        <dbReference type="Proteomes" id="UP000597138"/>
    </source>
</evidence>
<dbReference type="Proteomes" id="UP000597138">
    <property type="component" value="Unassembled WGS sequence"/>
</dbReference>
<dbReference type="eggNOG" id="COG1522">
    <property type="taxonomic scope" value="Bacteria"/>
</dbReference>
<dbReference type="SMART" id="SM00344">
    <property type="entry name" value="HTH_ASNC"/>
    <property type="match status" value="1"/>
</dbReference>
<dbReference type="GO" id="GO:0043565">
    <property type="term" value="F:sequence-specific DNA binding"/>
    <property type="evidence" value="ECO:0007669"/>
    <property type="project" value="InterPro"/>
</dbReference>
<dbReference type="FunFam" id="1.10.10.10:FF:000186">
    <property type="entry name" value="AsnC family transcriptional regulator"/>
    <property type="match status" value="1"/>
</dbReference>
<evidence type="ECO:0000256" key="1">
    <source>
        <dbReference type="ARBA" id="ARBA00023015"/>
    </source>
</evidence>
<dbReference type="Proteomes" id="UP000027439">
    <property type="component" value="Unassembled WGS sequence"/>
</dbReference>
<keyword evidence="8" id="KW-1185">Reference proteome</keyword>
<evidence type="ECO:0000259" key="4">
    <source>
        <dbReference type="PROSITE" id="PS50956"/>
    </source>
</evidence>
<feature type="domain" description="HTH asnC-type" evidence="4">
    <location>
        <begin position="6"/>
        <end position="67"/>
    </location>
</feature>